<reference evidence="1" key="1">
    <citation type="submission" date="2018-05" db="EMBL/GenBank/DDBJ databases">
        <title>Draft genome of Mucuna pruriens seed.</title>
        <authorList>
            <person name="Nnadi N.E."/>
            <person name="Vos R."/>
            <person name="Hasami M.H."/>
            <person name="Devisetty U.K."/>
            <person name="Aguiy J.C."/>
        </authorList>
    </citation>
    <scope>NUCLEOTIDE SEQUENCE [LARGE SCALE GENOMIC DNA]</scope>
    <source>
        <strain evidence="1">JCA_2017</strain>
    </source>
</reference>
<name>A0A371E3J8_MUCPR</name>
<protein>
    <submittedName>
        <fullName evidence="1">Uncharacterized protein</fullName>
    </submittedName>
</protein>
<dbReference type="AlphaFoldDB" id="A0A371E3J8"/>
<organism evidence="1 2">
    <name type="scientific">Mucuna pruriens</name>
    <name type="common">Velvet bean</name>
    <name type="synonym">Dolichos pruriens</name>
    <dbReference type="NCBI Taxonomy" id="157652"/>
    <lineage>
        <taxon>Eukaryota</taxon>
        <taxon>Viridiplantae</taxon>
        <taxon>Streptophyta</taxon>
        <taxon>Embryophyta</taxon>
        <taxon>Tracheophyta</taxon>
        <taxon>Spermatophyta</taxon>
        <taxon>Magnoliopsida</taxon>
        <taxon>eudicotyledons</taxon>
        <taxon>Gunneridae</taxon>
        <taxon>Pentapetalae</taxon>
        <taxon>rosids</taxon>
        <taxon>fabids</taxon>
        <taxon>Fabales</taxon>
        <taxon>Fabaceae</taxon>
        <taxon>Papilionoideae</taxon>
        <taxon>50 kb inversion clade</taxon>
        <taxon>NPAAA clade</taxon>
        <taxon>indigoferoid/millettioid clade</taxon>
        <taxon>Phaseoleae</taxon>
        <taxon>Mucuna</taxon>
    </lineage>
</organism>
<accession>A0A371E3J8</accession>
<comment type="caution">
    <text evidence="1">The sequence shown here is derived from an EMBL/GenBank/DDBJ whole genome shotgun (WGS) entry which is preliminary data.</text>
</comment>
<evidence type="ECO:0000313" key="1">
    <source>
        <dbReference type="EMBL" id="RDX60608.1"/>
    </source>
</evidence>
<dbReference type="EMBL" id="QJKJ01016726">
    <property type="protein sequence ID" value="RDX60608.1"/>
    <property type="molecule type" value="Genomic_DNA"/>
</dbReference>
<keyword evidence="2" id="KW-1185">Reference proteome</keyword>
<dbReference type="Proteomes" id="UP000257109">
    <property type="component" value="Unassembled WGS sequence"/>
</dbReference>
<gene>
    <name evidence="1" type="ORF">CR513_61235</name>
</gene>
<proteinExistence type="predicted"/>
<dbReference type="OrthoDB" id="1740536at2759"/>
<evidence type="ECO:0000313" key="2">
    <source>
        <dbReference type="Proteomes" id="UP000257109"/>
    </source>
</evidence>
<sequence length="62" mass="7212">MKAVVERTKGPARLVMDTHAFWRQPFSKEIDRTPIPPNFRELVMNPFDGTQDPHAHLHAFQT</sequence>
<feature type="non-terminal residue" evidence="1">
    <location>
        <position position="1"/>
    </location>
</feature>